<reference evidence="11" key="1">
    <citation type="journal article" date="2020" name="bioRxiv">
        <title>Comparative genomics of Chlamydomonas.</title>
        <authorList>
            <person name="Craig R.J."/>
            <person name="Hasan A.R."/>
            <person name="Ness R.W."/>
            <person name="Keightley P.D."/>
        </authorList>
    </citation>
    <scope>NUCLEOTIDE SEQUENCE</scope>
    <source>
        <strain evidence="11">SAG 7.73</strain>
    </source>
</reference>
<dbReference type="AlphaFoldDB" id="A0A835SVQ1"/>
<evidence type="ECO:0000256" key="4">
    <source>
        <dbReference type="ARBA" id="ARBA00022777"/>
    </source>
</evidence>
<comment type="caution">
    <text evidence="11">The sequence shown here is derived from an EMBL/GenBank/DDBJ whole genome shotgun (WGS) entry which is preliminary data.</text>
</comment>
<feature type="compositionally biased region" description="Low complexity" evidence="9">
    <location>
        <begin position="491"/>
        <end position="502"/>
    </location>
</feature>
<dbReference type="OrthoDB" id="377346at2759"/>
<dbReference type="Pfam" id="PF00069">
    <property type="entry name" value="Pkinase"/>
    <property type="match status" value="1"/>
</dbReference>
<accession>A0A835SVQ1</accession>
<dbReference type="InterPro" id="IPR011009">
    <property type="entry name" value="Kinase-like_dom_sf"/>
</dbReference>
<evidence type="ECO:0000313" key="12">
    <source>
        <dbReference type="Proteomes" id="UP000650467"/>
    </source>
</evidence>
<proteinExistence type="predicted"/>
<evidence type="ECO:0000259" key="10">
    <source>
        <dbReference type="PROSITE" id="PS50011"/>
    </source>
</evidence>
<feature type="compositionally biased region" description="Low complexity" evidence="9">
    <location>
        <begin position="219"/>
        <end position="236"/>
    </location>
</feature>
<feature type="region of interest" description="Disordered" evidence="9">
    <location>
        <begin position="191"/>
        <end position="236"/>
    </location>
</feature>
<keyword evidence="1" id="KW-0723">Serine/threonine-protein kinase</keyword>
<dbReference type="GO" id="GO:0004674">
    <property type="term" value="F:protein serine/threonine kinase activity"/>
    <property type="evidence" value="ECO:0007669"/>
    <property type="project" value="UniProtKB-KW"/>
</dbReference>
<feature type="active site" description="Proton acceptor" evidence="6">
    <location>
        <position position="690"/>
    </location>
</feature>
<feature type="binding site" evidence="7">
    <location>
        <position position="595"/>
    </location>
    <ligand>
        <name>ATP</name>
        <dbReference type="ChEBI" id="CHEBI:30616"/>
    </ligand>
</feature>
<feature type="binding site" evidence="7">
    <location>
        <begin position="694"/>
        <end position="695"/>
    </location>
    <ligand>
        <name>ATP</name>
        <dbReference type="ChEBI" id="CHEBI:30616"/>
    </ligand>
</feature>
<keyword evidence="4" id="KW-0418">Kinase</keyword>
<name>A0A835SVQ1_CHLIN</name>
<organism evidence="11 12">
    <name type="scientific">Chlamydomonas incerta</name>
    <dbReference type="NCBI Taxonomy" id="51695"/>
    <lineage>
        <taxon>Eukaryota</taxon>
        <taxon>Viridiplantae</taxon>
        <taxon>Chlorophyta</taxon>
        <taxon>core chlorophytes</taxon>
        <taxon>Chlorophyceae</taxon>
        <taxon>CS clade</taxon>
        <taxon>Chlamydomonadales</taxon>
        <taxon>Chlamydomonadaceae</taxon>
        <taxon>Chlamydomonas</taxon>
    </lineage>
</organism>
<dbReference type="SUPFAM" id="SSF56112">
    <property type="entry name" value="Protein kinase-like (PK-like)"/>
    <property type="match status" value="1"/>
</dbReference>
<feature type="compositionally biased region" description="Low complexity" evidence="9">
    <location>
        <begin position="144"/>
        <end position="154"/>
    </location>
</feature>
<feature type="compositionally biased region" description="Basic residues" evidence="9">
    <location>
        <begin position="25"/>
        <end position="34"/>
    </location>
</feature>
<evidence type="ECO:0000256" key="6">
    <source>
        <dbReference type="PIRSR" id="PIRSR630616-1"/>
    </source>
</evidence>
<sequence length="861" mass="87210">MVDTDLKHLFSSHRHQRGSQDHLGHHQSHHQGRPTRKEPQGEAGPLPPALPALLAPPTGGRLRDCAADGGAEPTAAISAANGAAAAPAAADSARAAAAAAAATPPPPASRCNGSFRVMRFSFGRKVAAAAEAQITDHTGGGPKSPTESLPSSTPGSPPLSPLAAVGGMCGGSSGFPKRSSSLFAALSPTRRCDSSSINAGGGGESRGAAGAAAGGRAGGSSIDSRAGAAPNATADAAGGNGFGCSKSTAAQRRFGSGITNAWGAITNDWGAAASAAATPAAAMSSCRSCPVPRDVPRHASSVAPARPHAPAPGGPAGGAAATTAADGGGGSGGDTSSSARGSSLLSQLKSSSAEYRNSWGEASTGSSGAPLSVVAASSIGLAMAAGSNSGRAGGAAGGAASNHLDSPLLLLSFCVLTCRSGEYEADEGAAPVAAVGAAAVGAAAAAAAGHGHDHHHGHHAHLLHHQATSFSGGGSCGRESYAPSPPKPDTAANAAANAAAAAETGGRVVTTAPSSSAAAPSSASAAAAAGGDEEHGSREGAHTLLAVNAAAPPAMRRRGPWALSDYNVTKRVYKGATSAVYRAICRTSGLPVALKVYFMARVPPNTLHMLRREIELHIGLAHRNIIMLYAAFHDQGRLVLVQEWAARGDLYGIHRAMNCRLTETQTTVLLLAPFLDALASLHRRGIVHRDIKPENILYTQSWTLKIADFGVSICLNDERAVTRTGTVDYMAPEVERCPLKRTADENKNNANLAYTAAADIWSVGVLAYEMLVGFPPFVSEGHEQCEPAKSSFTRPSLAAFMAAEANARALSFPSSLSEAARDFIRAALIENPSDRPTAEQLLQHPWLVPAEEQQKLMARQT</sequence>
<evidence type="ECO:0000313" key="11">
    <source>
        <dbReference type="EMBL" id="KAG2427445.1"/>
    </source>
</evidence>
<evidence type="ECO:0000256" key="9">
    <source>
        <dbReference type="SAM" id="MobiDB-lite"/>
    </source>
</evidence>
<feature type="binding site" evidence="7">
    <location>
        <begin position="643"/>
        <end position="645"/>
    </location>
    <ligand>
        <name>ATP</name>
        <dbReference type="ChEBI" id="CHEBI:30616"/>
    </ligand>
</feature>
<evidence type="ECO:0000256" key="2">
    <source>
        <dbReference type="ARBA" id="ARBA00022679"/>
    </source>
</evidence>
<dbReference type="Gene3D" id="1.10.510.10">
    <property type="entry name" value="Transferase(Phosphotransferase) domain 1"/>
    <property type="match status" value="1"/>
</dbReference>
<feature type="domain" description="Protein kinase" evidence="10">
    <location>
        <begin position="566"/>
        <end position="847"/>
    </location>
</feature>
<dbReference type="FunFam" id="1.10.510.10:FF:000813">
    <property type="entry name" value="Aurora-like kinase"/>
    <property type="match status" value="1"/>
</dbReference>
<dbReference type="PROSITE" id="PS00108">
    <property type="entry name" value="PROTEIN_KINASE_ST"/>
    <property type="match status" value="1"/>
</dbReference>
<feature type="region of interest" description="Disordered" evidence="9">
    <location>
        <begin position="447"/>
        <end position="538"/>
    </location>
</feature>
<dbReference type="SMART" id="SM00220">
    <property type="entry name" value="S_TKc"/>
    <property type="match status" value="1"/>
</dbReference>
<feature type="region of interest" description="Disordered" evidence="9">
    <location>
        <begin position="285"/>
        <end position="343"/>
    </location>
</feature>
<keyword evidence="5 7" id="KW-0067">ATP-binding</keyword>
<feature type="compositionally biased region" description="Low complexity" evidence="9">
    <location>
        <begin position="51"/>
        <end position="60"/>
    </location>
</feature>
<keyword evidence="2" id="KW-0808">Transferase</keyword>
<protein>
    <recommendedName>
        <fullName evidence="10">Protein kinase domain-containing protein</fullName>
    </recommendedName>
</protein>
<keyword evidence="12" id="KW-1185">Reference proteome</keyword>
<dbReference type="InterPro" id="IPR008271">
    <property type="entry name" value="Ser/Thr_kinase_AS"/>
</dbReference>
<dbReference type="EMBL" id="JAEHOC010000040">
    <property type="protein sequence ID" value="KAG2427445.1"/>
    <property type="molecule type" value="Genomic_DNA"/>
</dbReference>
<evidence type="ECO:0000256" key="7">
    <source>
        <dbReference type="PIRSR" id="PIRSR630616-2"/>
    </source>
</evidence>
<dbReference type="PROSITE" id="PS50011">
    <property type="entry name" value="PROTEIN_KINASE_DOM"/>
    <property type="match status" value="1"/>
</dbReference>
<evidence type="ECO:0000256" key="5">
    <source>
        <dbReference type="ARBA" id="ARBA00022840"/>
    </source>
</evidence>
<evidence type="ECO:0000256" key="8">
    <source>
        <dbReference type="PIRSR" id="PIRSR630616-3"/>
    </source>
</evidence>
<dbReference type="PANTHER" id="PTHR24350">
    <property type="entry name" value="SERINE/THREONINE-PROTEIN KINASE IAL-RELATED"/>
    <property type="match status" value="1"/>
</dbReference>
<evidence type="ECO:0000256" key="3">
    <source>
        <dbReference type="ARBA" id="ARBA00022741"/>
    </source>
</evidence>
<feature type="compositionally biased region" description="Low complexity" evidence="9">
    <location>
        <begin position="334"/>
        <end position="343"/>
    </location>
</feature>
<keyword evidence="3 7" id="KW-0547">Nucleotide-binding</keyword>
<feature type="compositionally biased region" description="Basic residues" evidence="9">
    <location>
        <begin position="452"/>
        <end position="464"/>
    </location>
</feature>
<feature type="cross-link" description="Glycyl lysine isopeptide (Lys-Gly) (interchain with G-Cter in SUMO2)" evidence="8">
    <location>
        <position position="692"/>
    </location>
</feature>
<gene>
    <name evidence="11" type="ORF">HXX76_012381</name>
</gene>
<feature type="region of interest" description="Disordered" evidence="9">
    <location>
        <begin position="134"/>
        <end position="165"/>
    </location>
</feature>
<dbReference type="Proteomes" id="UP000650467">
    <property type="component" value="Unassembled WGS sequence"/>
</dbReference>
<feature type="region of interest" description="Disordered" evidence="9">
    <location>
        <begin position="11"/>
        <end position="68"/>
    </location>
</feature>
<evidence type="ECO:0000256" key="1">
    <source>
        <dbReference type="ARBA" id="ARBA00022527"/>
    </source>
</evidence>
<dbReference type="InterPro" id="IPR000719">
    <property type="entry name" value="Prot_kinase_dom"/>
</dbReference>
<feature type="compositionally biased region" description="Low complexity" evidence="9">
    <location>
        <begin position="512"/>
        <end position="529"/>
    </location>
</feature>
<feature type="binding site" evidence="7">
    <location>
        <position position="708"/>
    </location>
    <ligand>
        <name>ATP</name>
        <dbReference type="ChEBI" id="CHEBI:30616"/>
    </ligand>
</feature>
<dbReference type="GO" id="GO:0005524">
    <property type="term" value="F:ATP binding"/>
    <property type="evidence" value="ECO:0007669"/>
    <property type="project" value="UniProtKB-KW"/>
</dbReference>
<dbReference type="InterPro" id="IPR030616">
    <property type="entry name" value="Aur-like"/>
</dbReference>